<comment type="caution">
    <text evidence="2">The sequence shown here is derived from an EMBL/GenBank/DDBJ whole genome shotgun (WGS) entry which is preliminary data.</text>
</comment>
<feature type="compositionally biased region" description="Basic and acidic residues" evidence="1">
    <location>
        <begin position="67"/>
        <end position="78"/>
    </location>
</feature>
<evidence type="ECO:0000313" key="2">
    <source>
        <dbReference type="EMBL" id="PSR72401.1"/>
    </source>
</evidence>
<evidence type="ECO:0000313" key="3">
    <source>
        <dbReference type="Proteomes" id="UP000186601"/>
    </source>
</evidence>
<protein>
    <submittedName>
        <fullName evidence="2">Uncharacterized protein</fullName>
    </submittedName>
</protein>
<reference evidence="2 3" key="1">
    <citation type="submission" date="2018-02" db="EMBL/GenBank/DDBJ databases">
        <title>Genome sequence of the basidiomycete white-rot fungus Phlebia centrifuga.</title>
        <authorList>
            <person name="Granchi Z."/>
            <person name="Peng M."/>
            <person name="de Vries R.P."/>
            <person name="Hilden K."/>
            <person name="Makela M.R."/>
            <person name="Grigoriev I."/>
            <person name="Riley R."/>
        </authorList>
    </citation>
    <scope>NUCLEOTIDE SEQUENCE [LARGE SCALE GENOMIC DNA]</scope>
    <source>
        <strain evidence="2 3">FBCC195</strain>
    </source>
</reference>
<accession>A0A2R6NJB7</accession>
<feature type="compositionally biased region" description="Basic residues" evidence="1">
    <location>
        <begin position="1"/>
        <end position="10"/>
    </location>
</feature>
<dbReference type="Proteomes" id="UP000186601">
    <property type="component" value="Unassembled WGS sequence"/>
</dbReference>
<feature type="region of interest" description="Disordered" evidence="1">
    <location>
        <begin position="1"/>
        <end position="78"/>
    </location>
</feature>
<name>A0A2R6NJB7_9APHY</name>
<dbReference type="EMBL" id="MLYV02001192">
    <property type="protein sequence ID" value="PSR72401.1"/>
    <property type="molecule type" value="Genomic_DNA"/>
</dbReference>
<proteinExistence type="predicted"/>
<keyword evidence="3" id="KW-1185">Reference proteome</keyword>
<sequence length="78" mass="8540">MIATKCRTRASAKEGLPDKTSGSKDSEGEGDSKNESNSLTIPSGMLRRKVPRTTDPEPEALIKQKAVRLEQEAAVRER</sequence>
<feature type="compositionally biased region" description="Basic and acidic residues" evidence="1">
    <location>
        <begin position="11"/>
        <end position="34"/>
    </location>
</feature>
<organism evidence="2 3">
    <name type="scientific">Hermanssonia centrifuga</name>
    <dbReference type="NCBI Taxonomy" id="98765"/>
    <lineage>
        <taxon>Eukaryota</taxon>
        <taxon>Fungi</taxon>
        <taxon>Dikarya</taxon>
        <taxon>Basidiomycota</taxon>
        <taxon>Agaricomycotina</taxon>
        <taxon>Agaricomycetes</taxon>
        <taxon>Polyporales</taxon>
        <taxon>Meruliaceae</taxon>
        <taxon>Hermanssonia</taxon>
    </lineage>
</organism>
<gene>
    <name evidence="2" type="ORF">PHLCEN_2v11744</name>
</gene>
<dbReference type="AlphaFoldDB" id="A0A2R6NJB7"/>
<evidence type="ECO:0000256" key="1">
    <source>
        <dbReference type="SAM" id="MobiDB-lite"/>
    </source>
</evidence>